<reference evidence="1 2" key="1">
    <citation type="journal article" date="2023" name="Plants (Basel)">
        <title>Bridging the Gap: Combining Genomics and Transcriptomics Approaches to Understand Stylosanthes scabra, an Orphan Legume from the Brazilian Caatinga.</title>
        <authorList>
            <person name="Ferreira-Neto J.R.C."/>
            <person name="da Silva M.D."/>
            <person name="Binneck E."/>
            <person name="de Melo N.F."/>
            <person name="da Silva R.H."/>
            <person name="de Melo A.L.T.M."/>
            <person name="Pandolfi V."/>
            <person name="Bustamante F.O."/>
            <person name="Brasileiro-Vidal A.C."/>
            <person name="Benko-Iseppon A.M."/>
        </authorList>
    </citation>
    <scope>NUCLEOTIDE SEQUENCE [LARGE SCALE GENOMIC DNA]</scope>
    <source>
        <tissue evidence="1">Leaves</tissue>
    </source>
</reference>
<comment type="caution">
    <text evidence="1">The sequence shown here is derived from an EMBL/GenBank/DDBJ whole genome shotgun (WGS) entry which is preliminary data.</text>
</comment>
<protein>
    <submittedName>
        <fullName evidence="1">Uncharacterized protein</fullName>
    </submittedName>
</protein>
<evidence type="ECO:0000313" key="2">
    <source>
        <dbReference type="Proteomes" id="UP001341840"/>
    </source>
</evidence>
<accession>A0ABU6W8K6</accession>
<dbReference type="EMBL" id="JASCZI010181347">
    <property type="protein sequence ID" value="MED6182296.1"/>
    <property type="molecule type" value="Genomic_DNA"/>
</dbReference>
<name>A0ABU6W8K6_9FABA</name>
<dbReference type="Proteomes" id="UP001341840">
    <property type="component" value="Unassembled WGS sequence"/>
</dbReference>
<keyword evidence="2" id="KW-1185">Reference proteome</keyword>
<proteinExistence type="predicted"/>
<gene>
    <name evidence="1" type="ORF">PIB30_027266</name>
</gene>
<sequence>MQNLGKLPHNSFPFLKILLESGLTTMHVLELYDLGDYGWRVGDRSRWLKERIVDNCAWMLNGATKESCVHIELGVQCQVVFQILRVIHEMGTTWMNWARGAR</sequence>
<organism evidence="1 2">
    <name type="scientific">Stylosanthes scabra</name>
    <dbReference type="NCBI Taxonomy" id="79078"/>
    <lineage>
        <taxon>Eukaryota</taxon>
        <taxon>Viridiplantae</taxon>
        <taxon>Streptophyta</taxon>
        <taxon>Embryophyta</taxon>
        <taxon>Tracheophyta</taxon>
        <taxon>Spermatophyta</taxon>
        <taxon>Magnoliopsida</taxon>
        <taxon>eudicotyledons</taxon>
        <taxon>Gunneridae</taxon>
        <taxon>Pentapetalae</taxon>
        <taxon>rosids</taxon>
        <taxon>fabids</taxon>
        <taxon>Fabales</taxon>
        <taxon>Fabaceae</taxon>
        <taxon>Papilionoideae</taxon>
        <taxon>50 kb inversion clade</taxon>
        <taxon>dalbergioids sensu lato</taxon>
        <taxon>Dalbergieae</taxon>
        <taxon>Pterocarpus clade</taxon>
        <taxon>Stylosanthes</taxon>
    </lineage>
</organism>
<evidence type="ECO:0000313" key="1">
    <source>
        <dbReference type="EMBL" id="MED6182296.1"/>
    </source>
</evidence>